<gene>
    <name evidence="2" type="ORF">SAMN05444389_106170</name>
</gene>
<organism evidence="2 3">
    <name type="scientific">Paracoccus solventivorans</name>
    <dbReference type="NCBI Taxonomy" id="53463"/>
    <lineage>
        <taxon>Bacteria</taxon>
        <taxon>Pseudomonadati</taxon>
        <taxon>Pseudomonadota</taxon>
        <taxon>Alphaproteobacteria</taxon>
        <taxon>Rhodobacterales</taxon>
        <taxon>Paracoccaceae</taxon>
        <taxon>Paracoccus</taxon>
    </lineage>
</organism>
<dbReference type="PANTHER" id="PTHR31157:SF1">
    <property type="entry name" value="SCP DOMAIN-CONTAINING PROTEIN"/>
    <property type="match status" value="1"/>
</dbReference>
<dbReference type="SUPFAM" id="SSF55797">
    <property type="entry name" value="PR-1-like"/>
    <property type="match status" value="1"/>
</dbReference>
<dbReference type="Pfam" id="PF00188">
    <property type="entry name" value="CAP"/>
    <property type="match status" value="1"/>
</dbReference>
<feature type="domain" description="SCP" evidence="1">
    <location>
        <begin position="68"/>
        <end position="180"/>
    </location>
</feature>
<dbReference type="RefSeq" id="WP_084732092.1">
    <property type="nucleotide sequence ID" value="NZ_FRCK01000006.1"/>
</dbReference>
<keyword evidence="3" id="KW-1185">Reference proteome</keyword>
<proteinExistence type="predicted"/>
<dbReference type="AlphaFoldDB" id="A0A1M7HM64"/>
<accession>A0A1M7HM64</accession>
<evidence type="ECO:0000313" key="3">
    <source>
        <dbReference type="Proteomes" id="UP000184444"/>
    </source>
</evidence>
<dbReference type="EMBL" id="FRCK01000006">
    <property type="protein sequence ID" value="SHM29433.1"/>
    <property type="molecule type" value="Genomic_DNA"/>
</dbReference>
<dbReference type="CDD" id="cd05379">
    <property type="entry name" value="CAP_bacterial"/>
    <property type="match status" value="1"/>
</dbReference>
<reference evidence="3" key="1">
    <citation type="submission" date="2016-11" db="EMBL/GenBank/DDBJ databases">
        <authorList>
            <person name="Varghese N."/>
            <person name="Submissions S."/>
        </authorList>
    </citation>
    <scope>NUCLEOTIDE SEQUENCE [LARGE SCALE GENOMIC DNA]</scope>
    <source>
        <strain evidence="3">DSM 6637</strain>
    </source>
</reference>
<dbReference type="STRING" id="53463.SAMN05444389_106170"/>
<dbReference type="Gene3D" id="3.40.33.10">
    <property type="entry name" value="CAP"/>
    <property type="match status" value="1"/>
</dbReference>
<dbReference type="PANTHER" id="PTHR31157">
    <property type="entry name" value="SCP DOMAIN-CONTAINING PROTEIN"/>
    <property type="match status" value="1"/>
</dbReference>
<sequence length="186" mass="19440">MDKLISLIVAGVMIALPAVMQAEPAIPRPAWIRQVSGDILVQAAAPGQAQCFATAAAENKAAAQVTSARRAAAGLRPLRPNPKLAEAAARHACDMAMRGKMAHRGSASKGPSQRVKGVGYKPAITAENIAAGPFSLEQVLHAWNGSDGHLRNIMLPQATDFGIGRAVAADGRTMFWAAIYAAPRGR</sequence>
<protein>
    <submittedName>
        <fullName evidence="2">Cysteine-rich secretory protein family protein</fullName>
    </submittedName>
</protein>
<name>A0A1M7HM64_9RHOB</name>
<dbReference type="InterPro" id="IPR014044">
    <property type="entry name" value="CAP_dom"/>
</dbReference>
<dbReference type="InterPro" id="IPR035940">
    <property type="entry name" value="CAP_sf"/>
</dbReference>
<evidence type="ECO:0000259" key="1">
    <source>
        <dbReference type="Pfam" id="PF00188"/>
    </source>
</evidence>
<dbReference type="OrthoDB" id="9811255at2"/>
<evidence type="ECO:0000313" key="2">
    <source>
        <dbReference type="EMBL" id="SHM29433.1"/>
    </source>
</evidence>
<dbReference type="Proteomes" id="UP000184444">
    <property type="component" value="Unassembled WGS sequence"/>
</dbReference>